<evidence type="ECO:0008006" key="3">
    <source>
        <dbReference type="Google" id="ProtNLM"/>
    </source>
</evidence>
<name>A0ABT9IWG1_9BACL</name>
<dbReference type="Proteomes" id="UP001231941">
    <property type="component" value="Unassembled WGS sequence"/>
</dbReference>
<keyword evidence="2" id="KW-1185">Reference proteome</keyword>
<reference evidence="1 2" key="1">
    <citation type="submission" date="2023-08" db="EMBL/GenBank/DDBJ databases">
        <authorList>
            <person name="Park J.-S."/>
        </authorList>
    </citation>
    <scope>NUCLEOTIDE SEQUENCE [LARGE SCALE GENOMIC DNA]</scope>
    <source>
        <strain evidence="1 2">2205SS18-9</strain>
    </source>
</reference>
<accession>A0ABT9IWG1</accession>
<dbReference type="EMBL" id="JAVAMP010000002">
    <property type="protein sequence ID" value="MDP5273657.1"/>
    <property type="molecule type" value="Genomic_DNA"/>
</dbReference>
<proteinExistence type="predicted"/>
<organism evidence="1 2">
    <name type="scientific">Chengkuizengella axinellae</name>
    <dbReference type="NCBI Taxonomy" id="3064388"/>
    <lineage>
        <taxon>Bacteria</taxon>
        <taxon>Bacillati</taxon>
        <taxon>Bacillota</taxon>
        <taxon>Bacilli</taxon>
        <taxon>Bacillales</taxon>
        <taxon>Paenibacillaceae</taxon>
        <taxon>Chengkuizengella</taxon>
    </lineage>
</organism>
<gene>
    <name evidence="1" type="ORF">Q5Y73_06050</name>
</gene>
<comment type="caution">
    <text evidence="1">The sequence shown here is derived from an EMBL/GenBank/DDBJ whole genome shotgun (WGS) entry which is preliminary data.</text>
</comment>
<protein>
    <recommendedName>
        <fullName evidence="3">Baseplate protein J-like domain-containing protein</fullName>
    </recommendedName>
</protein>
<evidence type="ECO:0000313" key="1">
    <source>
        <dbReference type="EMBL" id="MDP5273657.1"/>
    </source>
</evidence>
<dbReference type="RefSeq" id="WP_305990964.1">
    <property type="nucleotide sequence ID" value="NZ_JAVAMP010000002.1"/>
</dbReference>
<evidence type="ECO:0000313" key="2">
    <source>
        <dbReference type="Proteomes" id="UP001231941"/>
    </source>
</evidence>
<sequence>MAKASRVHYSGTAPFVDDVQVNRVQALGSSSRLTTEDMKELGSLNIVEIVDDVPQVDVSVDQNENGTNDLIALLANKGYGCQVIAVPEGNQLGSNKVKVKSGSYLVGEHRVYLEGTELTIDGPGEQVVYLVNEVAGNKVEVGSTAPNGSIEIARISGGAVDAGVITQADITDARPKSMTQVTGLDYELSNVDLSVPVKQSGGGDEISRTMYMEKAYLNNFDMSFQVNGVATNAFKLETDNKRWFLNTSAHVVVDEYKATEGQTDFPLTQDPSPLNNGNKLLCLYKNGKKLAEGTDFSVSSQTVTITDAAVAGDLFKARYTAAEGGQLFTSNNPDQDPSVDLAGGVKEGQVEIYLSDDQNNRVTRVQSARISLPLNREQLDELGTMYPYDRPLQLPISINVSLELKDSDLELMARFAGKNVETATEIALEDLVKNMGVVVKIYRETDVKRDKLPAGHPDKLAIKTISVDNLIPQSENWDVRVDSDASQSYEFMAHNILVEDKLV</sequence>